<dbReference type="EMBL" id="UZAE01001673">
    <property type="protein sequence ID" value="VDN98911.1"/>
    <property type="molecule type" value="Genomic_DNA"/>
</dbReference>
<dbReference type="PANTHER" id="PTHR10281">
    <property type="entry name" value="MEMBRANE-ASSOCIATED PROGESTERONE RECEPTOR COMPONENT-RELATED"/>
    <property type="match status" value="1"/>
</dbReference>
<proteinExistence type="inferred from homology"/>
<dbReference type="Gene3D" id="3.10.120.10">
    <property type="entry name" value="Cytochrome b5-like heme/steroid binding domain"/>
    <property type="match status" value="1"/>
</dbReference>
<evidence type="ECO:0000256" key="2">
    <source>
        <dbReference type="SAM" id="SignalP"/>
    </source>
</evidence>
<dbReference type="InterPro" id="IPR036400">
    <property type="entry name" value="Cyt_B5-like_heme/steroid_sf"/>
</dbReference>
<dbReference type="GO" id="GO:0012505">
    <property type="term" value="C:endomembrane system"/>
    <property type="evidence" value="ECO:0007669"/>
    <property type="project" value="TreeGrafter"/>
</dbReference>
<feature type="domain" description="Cytochrome b5 heme-binding" evidence="3">
    <location>
        <begin position="88"/>
        <end position="177"/>
    </location>
</feature>
<dbReference type="SMART" id="SM01117">
    <property type="entry name" value="Cyt-b5"/>
    <property type="match status" value="1"/>
</dbReference>
<dbReference type="AlphaFoldDB" id="A0A0R3T7L5"/>
<dbReference type="PANTHER" id="PTHR10281:SF76">
    <property type="entry name" value="CALCUTTA CUP-RELATED"/>
    <property type="match status" value="1"/>
</dbReference>
<accession>A0A0R3T7L5</accession>
<dbReference type="GO" id="GO:0016020">
    <property type="term" value="C:membrane"/>
    <property type="evidence" value="ECO:0007669"/>
    <property type="project" value="TreeGrafter"/>
</dbReference>
<keyword evidence="2" id="KW-0732">Signal</keyword>
<feature type="chain" id="PRO_5043131733" evidence="2">
    <location>
        <begin position="22"/>
        <end position="300"/>
    </location>
</feature>
<dbReference type="OrthoDB" id="10257697at2759"/>
<evidence type="ECO:0000259" key="3">
    <source>
        <dbReference type="SMART" id="SM01117"/>
    </source>
</evidence>
<comment type="similarity">
    <text evidence="1">Belongs to the cytochrome b5 family. MAPR subfamily.</text>
</comment>
<dbReference type="SUPFAM" id="SSF55856">
    <property type="entry name" value="Cytochrome b5-like heme/steroid binding domain"/>
    <property type="match status" value="1"/>
</dbReference>
<dbReference type="STRING" id="102285.A0A0R3T7L5"/>
<gene>
    <name evidence="4" type="ORF">HNAJ_LOCUS3052</name>
</gene>
<organism evidence="6">
    <name type="scientific">Rodentolepis nana</name>
    <name type="common">Dwarf tapeworm</name>
    <name type="synonym">Hymenolepis nana</name>
    <dbReference type="NCBI Taxonomy" id="102285"/>
    <lineage>
        <taxon>Eukaryota</taxon>
        <taxon>Metazoa</taxon>
        <taxon>Spiralia</taxon>
        <taxon>Lophotrochozoa</taxon>
        <taxon>Platyhelminthes</taxon>
        <taxon>Cestoda</taxon>
        <taxon>Eucestoda</taxon>
        <taxon>Cyclophyllidea</taxon>
        <taxon>Hymenolepididae</taxon>
        <taxon>Rodentolepis</taxon>
    </lineage>
</organism>
<dbReference type="WBParaSite" id="HNAJ_0000305301-mRNA-1">
    <property type="protein sequence ID" value="HNAJ_0000305301-mRNA-1"/>
    <property type="gene ID" value="HNAJ_0000305301"/>
</dbReference>
<reference evidence="4 5" key="2">
    <citation type="submission" date="2018-11" db="EMBL/GenBank/DDBJ databases">
        <authorList>
            <consortium name="Pathogen Informatics"/>
        </authorList>
    </citation>
    <scope>NUCLEOTIDE SEQUENCE [LARGE SCALE GENOMIC DNA]</scope>
</reference>
<evidence type="ECO:0000313" key="6">
    <source>
        <dbReference type="WBParaSite" id="HNAJ_0000305301-mRNA-1"/>
    </source>
</evidence>
<feature type="signal peptide" evidence="2">
    <location>
        <begin position="1"/>
        <end position="21"/>
    </location>
</feature>
<sequence>MWKLGILSCFLFAVLIPQIWPNCKDYLNRGLEKVQPVVLGGMMNLIDANARLMEPVFSFFRLKVADLSNKDDDGTGPFKLPQCLKQPFTVEKLAKYEHLSILGVVFDVSSNHQLYGPDGLYALLTGRDATRMIISEGMKDTGSDIFALDALTSSQLNELGDWLKIYMRKYRCIGYLPGVYWSPMGDPSELLVNLIEAWNKHSPESIDFHDLPPCNSFFDGKKLRLSCNLYSSDSSEQFFPRQLLEPEKAKMRCACVPKSHLTHSRLRLYPGCSDIADQCLIPIADAESIWTGRLTSFDTI</sequence>
<dbReference type="Proteomes" id="UP000278807">
    <property type="component" value="Unassembled WGS sequence"/>
</dbReference>
<dbReference type="InterPro" id="IPR001199">
    <property type="entry name" value="Cyt_B5-like_heme/steroid-bd"/>
</dbReference>
<protein>
    <submittedName>
        <fullName evidence="6">Cytochrome b5 heme-binding domain-containing protein</fullName>
    </submittedName>
</protein>
<evidence type="ECO:0000256" key="1">
    <source>
        <dbReference type="ARBA" id="ARBA00038357"/>
    </source>
</evidence>
<reference evidence="6" key="1">
    <citation type="submission" date="2017-02" db="UniProtKB">
        <authorList>
            <consortium name="WormBaseParasite"/>
        </authorList>
    </citation>
    <scope>IDENTIFICATION</scope>
</reference>
<keyword evidence="5" id="KW-1185">Reference proteome</keyword>
<name>A0A0R3T7L5_RODNA</name>
<evidence type="ECO:0000313" key="4">
    <source>
        <dbReference type="EMBL" id="VDN98911.1"/>
    </source>
</evidence>
<dbReference type="InterPro" id="IPR050577">
    <property type="entry name" value="MAPR/NEUFC/NENF-like"/>
</dbReference>
<evidence type="ECO:0000313" key="5">
    <source>
        <dbReference type="Proteomes" id="UP000278807"/>
    </source>
</evidence>